<organism evidence="9 10">
    <name type="scientific">Actinomadura macrotermitis</name>
    <dbReference type="NCBI Taxonomy" id="2585200"/>
    <lineage>
        <taxon>Bacteria</taxon>
        <taxon>Bacillati</taxon>
        <taxon>Actinomycetota</taxon>
        <taxon>Actinomycetes</taxon>
        <taxon>Streptosporangiales</taxon>
        <taxon>Thermomonosporaceae</taxon>
        <taxon>Actinomadura</taxon>
    </lineage>
</organism>
<accession>A0A7K0BWS5</accession>
<keyword evidence="2" id="KW-1003">Cell membrane</keyword>
<dbReference type="GO" id="GO:0005886">
    <property type="term" value="C:plasma membrane"/>
    <property type="evidence" value="ECO:0007669"/>
    <property type="project" value="UniProtKB-SubCell"/>
</dbReference>
<comment type="caution">
    <text evidence="9">The sequence shown here is derived from an EMBL/GenBank/DDBJ whole genome shotgun (WGS) entry which is preliminary data.</text>
</comment>
<feature type="transmembrane region" description="Helical" evidence="8">
    <location>
        <begin position="287"/>
        <end position="304"/>
    </location>
</feature>
<dbReference type="Pfam" id="PF09594">
    <property type="entry name" value="GT87"/>
    <property type="match status" value="1"/>
</dbReference>
<feature type="transmembrane region" description="Helical" evidence="8">
    <location>
        <begin position="311"/>
        <end position="330"/>
    </location>
</feature>
<dbReference type="AlphaFoldDB" id="A0A7K0BWS5"/>
<comment type="subcellular location">
    <subcellularLocation>
        <location evidence="1">Cell membrane</location>
        <topology evidence="1">Multi-pass membrane protein</topology>
    </subcellularLocation>
</comment>
<evidence type="ECO:0000256" key="8">
    <source>
        <dbReference type="SAM" id="Phobius"/>
    </source>
</evidence>
<feature type="transmembrane region" description="Helical" evidence="8">
    <location>
        <begin position="342"/>
        <end position="364"/>
    </location>
</feature>
<feature type="transmembrane region" description="Helical" evidence="8">
    <location>
        <begin position="264"/>
        <end position="281"/>
    </location>
</feature>
<protein>
    <recommendedName>
        <fullName evidence="11">DUF2029 domain-containing protein</fullName>
    </recommendedName>
</protein>
<feature type="transmembrane region" description="Helical" evidence="8">
    <location>
        <begin position="133"/>
        <end position="155"/>
    </location>
</feature>
<evidence type="ECO:0000313" key="9">
    <source>
        <dbReference type="EMBL" id="MQY05630.1"/>
    </source>
</evidence>
<feature type="transmembrane region" description="Helical" evidence="8">
    <location>
        <begin position="237"/>
        <end position="257"/>
    </location>
</feature>
<evidence type="ECO:0000256" key="5">
    <source>
        <dbReference type="ARBA" id="ARBA00022989"/>
    </source>
</evidence>
<gene>
    <name evidence="9" type="ORF">ACRB68_37070</name>
</gene>
<keyword evidence="10" id="KW-1185">Reference proteome</keyword>
<evidence type="ECO:0000256" key="1">
    <source>
        <dbReference type="ARBA" id="ARBA00004651"/>
    </source>
</evidence>
<name>A0A7K0BWS5_9ACTN</name>
<dbReference type="EMBL" id="WEGH01000002">
    <property type="protein sequence ID" value="MQY05630.1"/>
    <property type="molecule type" value="Genomic_DNA"/>
</dbReference>
<evidence type="ECO:0008006" key="11">
    <source>
        <dbReference type="Google" id="ProtNLM"/>
    </source>
</evidence>
<evidence type="ECO:0000256" key="7">
    <source>
        <dbReference type="ARBA" id="ARBA00024033"/>
    </source>
</evidence>
<reference evidence="9 10" key="1">
    <citation type="submission" date="2019-10" db="EMBL/GenBank/DDBJ databases">
        <title>Actinomadura rubteroloni sp. nov. and Actinomadura macrotermitis sp. nov., isolated from the gut of fungus growing-termite Macrotermes natalensis.</title>
        <authorList>
            <person name="Benndorf R."/>
            <person name="Martin K."/>
            <person name="Kuefner M."/>
            <person name="De Beer W."/>
            <person name="Kaster A.-K."/>
            <person name="Vollmers J."/>
            <person name="Poulsen M."/>
            <person name="Beemelmanns C."/>
        </authorList>
    </citation>
    <scope>NUCLEOTIDE SEQUENCE [LARGE SCALE GENOMIC DNA]</scope>
    <source>
        <strain evidence="9 10">RB68</strain>
    </source>
</reference>
<keyword evidence="3" id="KW-0808">Transferase</keyword>
<sequence length="374" mass="39391">MSRAATLLFAASALRLLHHLSSDMRVYAPWSKVIAGGAFPTGQRWQYPPLAAPVIAAPRLLGFLPYPVAFLLLALLADALVLALLLRSGRRRAGAWFWVAGLFALGGIAYFRYDLFVTAVAVAALLALPRQRVFGALAGAGAMLKIWPALLLLAVPRDRRALRAVAGFAAAVLAVVAGAALFAPGQAGFLEQQGGRGMEIEAVAVTPWQLARLFGHLTPLVHRYGCVQFAGRHMDAVALACQAATAGGLALVALLAWRRGPWTPAAACDTALAAVLVAVVTSRVLSPQYLVWLIGLGAAALAFPGRRRAPLAVLLLAAALLTQLVFPIGWDGLRRHDPDPLPVLVLTARNLLLLAATALAVLRLRPSAAGSTPR</sequence>
<dbReference type="Proteomes" id="UP000487268">
    <property type="component" value="Unassembled WGS sequence"/>
</dbReference>
<feature type="transmembrane region" description="Helical" evidence="8">
    <location>
        <begin position="93"/>
        <end position="113"/>
    </location>
</feature>
<keyword evidence="6 8" id="KW-0472">Membrane</keyword>
<evidence type="ECO:0000256" key="2">
    <source>
        <dbReference type="ARBA" id="ARBA00022475"/>
    </source>
</evidence>
<evidence type="ECO:0000256" key="4">
    <source>
        <dbReference type="ARBA" id="ARBA00022692"/>
    </source>
</evidence>
<keyword evidence="5 8" id="KW-1133">Transmembrane helix</keyword>
<comment type="similarity">
    <text evidence="7">Belongs to the glycosyltransferase 87 family.</text>
</comment>
<dbReference type="GO" id="GO:0016758">
    <property type="term" value="F:hexosyltransferase activity"/>
    <property type="evidence" value="ECO:0007669"/>
    <property type="project" value="InterPro"/>
</dbReference>
<evidence type="ECO:0000256" key="6">
    <source>
        <dbReference type="ARBA" id="ARBA00023136"/>
    </source>
</evidence>
<keyword evidence="4 8" id="KW-0812">Transmembrane</keyword>
<feature type="transmembrane region" description="Helical" evidence="8">
    <location>
        <begin position="162"/>
        <end position="183"/>
    </location>
</feature>
<proteinExistence type="inferred from homology"/>
<feature type="transmembrane region" description="Helical" evidence="8">
    <location>
        <begin position="68"/>
        <end position="86"/>
    </location>
</feature>
<dbReference type="InterPro" id="IPR018584">
    <property type="entry name" value="GT87"/>
</dbReference>
<evidence type="ECO:0000313" key="10">
    <source>
        <dbReference type="Proteomes" id="UP000487268"/>
    </source>
</evidence>
<evidence type="ECO:0000256" key="3">
    <source>
        <dbReference type="ARBA" id="ARBA00022679"/>
    </source>
</evidence>